<accession>A0A6A6W3Z0</accession>
<organism evidence="2 3">
    <name type="scientific">Pseudovirgaria hyperparasitica</name>
    <dbReference type="NCBI Taxonomy" id="470096"/>
    <lineage>
        <taxon>Eukaryota</taxon>
        <taxon>Fungi</taxon>
        <taxon>Dikarya</taxon>
        <taxon>Ascomycota</taxon>
        <taxon>Pezizomycotina</taxon>
        <taxon>Dothideomycetes</taxon>
        <taxon>Dothideomycetes incertae sedis</taxon>
        <taxon>Acrospermales</taxon>
        <taxon>Acrospermaceae</taxon>
        <taxon>Pseudovirgaria</taxon>
    </lineage>
</organism>
<dbReference type="Proteomes" id="UP000799437">
    <property type="component" value="Unassembled WGS sequence"/>
</dbReference>
<evidence type="ECO:0000313" key="2">
    <source>
        <dbReference type="EMBL" id="KAF2757275.1"/>
    </source>
</evidence>
<evidence type="ECO:0000313" key="3">
    <source>
        <dbReference type="Proteomes" id="UP000799437"/>
    </source>
</evidence>
<sequence length="252" mass="29022">MSLTQDNCITSNGDIEPDIDYTDIVATQGAYLIHRRCTPVFEKPYDREFATKLEIRLQALEIRLEWRRAMYRDSTDEWPIRHTPPEVKEYYRAKMIALEEQDDSSEDDSGDNVGEEVVNVKESYSLAKMPSYQEDSPYCEEEGKTPNQSFAMKESSQAGWRATPRSHGTPLAPSHVDDESKRQQEKTRKPELSTRKNDDTSINSYGSKALRTMGDVDPPYLNRQKRKRNFGEDDNEDGRVPPNKIAKHQTLP</sequence>
<feature type="compositionally biased region" description="Polar residues" evidence="1">
    <location>
        <begin position="145"/>
        <end position="158"/>
    </location>
</feature>
<keyword evidence="3" id="KW-1185">Reference proteome</keyword>
<reference evidence="2" key="1">
    <citation type="journal article" date="2020" name="Stud. Mycol.">
        <title>101 Dothideomycetes genomes: a test case for predicting lifestyles and emergence of pathogens.</title>
        <authorList>
            <person name="Haridas S."/>
            <person name="Albert R."/>
            <person name="Binder M."/>
            <person name="Bloem J."/>
            <person name="Labutti K."/>
            <person name="Salamov A."/>
            <person name="Andreopoulos B."/>
            <person name="Baker S."/>
            <person name="Barry K."/>
            <person name="Bills G."/>
            <person name="Bluhm B."/>
            <person name="Cannon C."/>
            <person name="Castanera R."/>
            <person name="Culley D."/>
            <person name="Daum C."/>
            <person name="Ezra D."/>
            <person name="Gonzalez J."/>
            <person name="Henrissat B."/>
            <person name="Kuo A."/>
            <person name="Liang C."/>
            <person name="Lipzen A."/>
            <person name="Lutzoni F."/>
            <person name="Magnuson J."/>
            <person name="Mondo S."/>
            <person name="Nolan M."/>
            <person name="Ohm R."/>
            <person name="Pangilinan J."/>
            <person name="Park H.-J."/>
            <person name="Ramirez L."/>
            <person name="Alfaro M."/>
            <person name="Sun H."/>
            <person name="Tritt A."/>
            <person name="Yoshinaga Y."/>
            <person name="Zwiers L.-H."/>
            <person name="Turgeon B."/>
            <person name="Goodwin S."/>
            <person name="Spatafora J."/>
            <person name="Crous P."/>
            <person name="Grigoriev I."/>
        </authorList>
    </citation>
    <scope>NUCLEOTIDE SEQUENCE</scope>
    <source>
        <strain evidence="2">CBS 121739</strain>
    </source>
</reference>
<dbReference type="OrthoDB" id="3941875at2759"/>
<dbReference type="GeneID" id="54482314"/>
<gene>
    <name evidence="2" type="ORF">EJ05DRAFT_384673</name>
</gene>
<proteinExistence type="predicted"/>
<evidence type="ECO:0000256" key="1">
    <source>
        <dbReference type="SAM" id="MobiDB-lite"/>
    </source>
</evidence>
<dbReference type="EMBL" id="ML996573">
    <property type="protein sequence ID" value="KAF2757275.1"/>
    <property type="molecule type" value="Genomic_DNA"/>
</dbReference>
<name>A0A6A6W3Z0_9PEZI</name>
<dbReference type="RefSeq" id="XP_033599726.1">
    <property type="nucleotide sequence ID" value="XM_033741260.1"/>
</dbReference>
<feature type="compositionally biased region" description="Basic and acidic residues" evidence="1">
    <location>
        <begin position="175"/>
        <end position="199"/>
    </location>
</feature>
<dbReference type="AlphaFoldDB" id="A0A6A6W3Z0"/>
<protein>
    <submittedName>
        <fullName evidence="2">Uncharacterized protein</fullName>
    </submittedName>
</protein>
<feature type="region of interest" description="Disordered" evidence="1">
    <location>
        <begin position="129"/>
        <end position="252"/>
    </location>
</feature>